<sequence length="1434" mass="156889">MEDCKEAAAPPWYVLKTLLPTGSMTQALRYRRQAVQQPDAFDLVTVHGSWLMVWAAGGETRLVARQNVLVRLRDACVVPCLAGSVPVTMAGMEAEEAAKLGDSDVLVVLDDALRLHVLVYMSPDLPSDTGRGDGGRFRRLFSRPSLPGMRGSAPNTPEPRLQPYRVRYSSDSDRLFVYAATHVVYAYERFRGRLAEAVMSSAGDVDMDRVLVPLTASARHKMADVVDDSWIADSDGEDDVTTVMTYPMQGVPVWIDTIPRRSDGGEDDAEHRLTAGVACSVMTPTLEGVERLSHSAHAHLHLFDERRVTTNTDTIGAGRSLSPITDTASPQMITRRAVESLGVPCSVLGAVRDPMSSRLWVVTESVILACSVSVRDDEREAAAPGMTVQAALSLERWTDPSPHQASDAVAVGIVAFTTCPPPATGLMLLLRDGRLLHWDGVDGQLLCSVDGTPFTVHRAAALGDVLAVFGRRDMWYVLVGGAAHDAEVYAVKVMRAVDGRVRHLQVDRLAYRMPNWAPLTDMQWATEHNHPPLPPAARCATLSCSDGGRIWDGLWLAGGLAPHGRVWRVSSAMPAHPLGISDTPLFAGTRHLAWLHRWQLLLVHNRRFGSRTDAAASVVLRLDAAGAVDRTEQLPALCGAVWSFGDRVLVGSQWVRLIDEDDRREEDRESVPMLRVREEWQSPTAILAVDAVPEAGVVVVGTAPPTMSSSSQLVVLRVCEWQLQVARVQTLDAEVSAVRVTATTSMMEEPSAGASLLVSVALRNGSVQIWRWKERSLALEWQRTVHPYRCASGDGARHRVRNQVSAAACTAIESLAWLYRGRGFVVGLRNGRLVQYDTESGGVYACWCLGRQPVKLFSGSGGTADAEAVLAVTDTPWLLRAASPPSRAWPARTAMRVRRVEWRDEARPTALVAAPGAASALGIPCESPAAWIAAGRDGHLHLMALPFSESRLWDGCLMPHWGTVATDNRPAPQRLFPPRLWTDARSPLTALQVEQRVLQSIQSPSRAGGSRRVHISAVIAAAAADGDDGDAHRDADDHDDGEHRERLRARCWLGGAFWGEHLQQTLVSGFLGSVYRDVSGVLRYQMHIPAPPRPVVSVVRAPRCERCRRLGSRGQIWALMENGVLLSYADRGGGNHSGDDAYPLHCQVVQVPCGDGMDARYRAAHLDLWRADGNVGSPDTAAPPESHCDESLLALSDGDDMVRVYRLQAVHTAKSRQRSRRDCYELVPLWESWHGLRECCCMQFVSARCLILGSRDGRIRMLRRSVAVATGEAEVTEAWHRMPCEILLGECWGRMWRLPRAATGSAPASLLVGSLAGSLHLLMPVPLRAAVAADGGRDGAKTDLAADIDAASCERLLEWQRQLLRSTLFCGWRVVEPPEPSLIPCDTVGDTPGAPRLLDWDVLQHWYLLHPGPFSEDAAELAAVNAILHWETHW</sequence>
<dbReference type="InterPro" id="IPR015943">
    <property type="entry name" value="WD40/YVTN_repeat-like_dom_sf"/>
</dbReference>
<evidence type="ECO:0008006" key="3">
    <source>
        <dbReference type="Google" id="ProtNLM"/>
    </source>
</evidence>
<evidence type="ECO:0000313" key="2">
    <source>
        <dbReference type="Proteomes" id="UP001301350"/>
    </source>
</evidence>
<dbReference type="InterPro" id="IPR011047">
    <property type="entry name" value="Quinoprotein_ADH-like_sf"/>
</dbReference>
<proteinExistence type="predicted"/>
<organism evidence="1 2">
    <name type="scientific">Cyanidium caldarium</name>
    <name type="common">Red alga</name>
    <dbReference type="NCBI Taxonomy" id="2771"/>
    <lineage>
        <taxon>Eukaryota</taxon>
        <taxon>Rhodophyta</taxon>
        <taxon>Bangiophyceae</taxon>
        <taxon>Cyanidiales</taxon>
        <taxon>Cyanidiaceae</taxon>
        <taxon>Cyanidium</taxon>
    </lineage>
</organism>
<comment type="caution">
    <text evidence="1">The sequence shown here is derived from an EMBL/GenBank/DDBJ whole genome shotgun (WGS) entry which is preliminary data.</text>
</comment>
<gene>
    <name evidence="1" type="ORF">CDCA_CDCA14G3762</name>
</gene>
<evidence type="ECO:0000313" key="1">
    <source>
        <dbReference type="EMBL" id="KAK4537737.1"/>
    </source>
</evidence>
<protein>
    <recommendedName>
        <fullName evidence="3">Cleavage/polyadenylation specificity factor A subunit N-terminal domain-containing protein</fullName>
    </recommendedName>
</protein>
<reference evidence="1 2" key="1">
    <citation type="submission" date="2022-07" db="EMBL/GenBank/DDBJ databases">
        <title>Genome-wide signatures of adaptation to extreme environments.</title>
        <authorList>
            <person name="Cho C.H."/>
            <person name="Yoon H.S."/>
        </authorList>
    </citation>
    <scope>NUCLEOTIDE SEQUENCE [LARGE SCALE GENOMIC DNA]</scope>
    <source>
        <strain evidence="1 2">DBV 063 E5</strain>
    </source>
</reference>
<name>A0AAV9IZH2_CYACA</name>
<dbReference type="Gene3D" id="2.130.10.10">
    <property type="entry name" value="YVTN repeat-like/Quinoprotein amine dehydrogenase"/>
    <property type="match status" value="1"/>
</dbReference>
<dbReference type="Proteomes" id="UP001301350">
    <property type="component" value="Unassembled WGS sequence"/>
</dbReference>
<accession>A0AAV9IZH2</accession>
<keyword evidence="2" id="KW-1185">Reference proteome</keyword>
<dbReference type="SUPFAM" id="SSF50998">
    <property type="entry name" value="Quinoprotein alcohol dehydrogenase-like"/>
    <property type="match status" value="1"/>
</dbReference>
<dbReference type="EMBL" id="JANCYW010000014">
    <property type="protein sequence ID" value="KAK4537737.1"/>
    <property type="molecule type" value="Genomic_DNA"/>
</dbReference>